<reference evidence="1 2" key="1">
    <citation type="submission" date="2016-10" db="EMBL/GenBank/DDBJ databases">
        <authorList>
            <person name="de Groot N.N."/>
        </authorList>
    </citation>
    <scope>NUCLEOTIDE SEQUENCE [LARGE SCALE GENOMIC DNA]</scope>
    <source>
        <strain evidence="1 2">CGMCC 1.6848</strain>
    </source>
</reference>
<dbReference type="AlphaFoldDB" id="A0A1I2YZZ4"/>
<proteinExistence type="predicted"/>
<dbReference type="EMBL" id="FOPY01000002">
    <property type="protein sequence ID" value="SFH31208.1"/>
    <property type="molecule type" value="Genomic_DNA"/>
</dbReference>
<dbReference type="Proteomes" id="UP000199040">
    <property type="component" value="Unassembled WGS sequence"/>
</dbReference>
<dbReference type="RefSeq" id="WP_092843576.1">
    <property type="nucleotide sequence ID" value="NZ_FOPY01000002.1"/>
</dbReference>
<protein>
    <submittedName>
        <fullName evidence="1">Uncharacterized protein</fullName>
    </submittedName>
</protein>
<sequence length="82" mass="7663">MKALQQGALIVLLGMGVTACGTSTTERATSGAGIGAAVGAGTAAVTDTGLLTGTAIGAAVGAAGGALTEEDTLNLNELSLTD</sequence>
<accession>A0A1I2YZZ4</accession>
<dbReference type="PROSITE" id="PS51257">
    <property type="entry name" value="PROKAR_LIPOPROTEIN"/>
    <property type="match status" value="1"/>
</dbReference>
<organism evidence="1 2">
    <name type="scientific">Modicisalibacter xianhensis</name>
    <dbReference type="NCBI Taxonomy" id="442341"/>
    <lineage>
        <taxon>Bacteria</taxon>
        <taxon>Pseudomonadati</taxon>
        <taxon>Pseudomonadota</taxon>
        <taxon>Gammaproteobacteria</taxon>
        <taxon>Oceanospirillales</taxon>
        <taxon>Halomonadaceae</taxon>
        <taxon>Modicisalibacter</taxon>
    </lineage>
</organism>
<evidence type="ECO:0000313" key="1">
    <source>
        <dbReference type="EMBL" id="SFH31208.1"/>
    </source>
</evidence>
<gene>
    <name evidence="1" type="ORF">SAMN04487959_102277</name>
</gene>
<evidence type="ECO:0000313" key="2">
    <source>
        <dbReference type="Proteomes" id="UP000199040"/>
    </source>
</evidence>
<dbReference type="STRING" id="442341.SAMN04487959_102277"/>
<name>A0A1I2YZZ4_9GAMM</name>
<keyword evidence="2" id="KW-1185">Reference proteome</keyword>